<evidence type="ECO:0000256" key="6">
    <source>
        <dbReference type="ARBA" id="ARBA00022989"/>
    </source>
</evidence>
<accession>A0ABT9NGK2</accession>
<keyword evidence="6 8" id="KW-1133">Transmembrane helix</keyword>
<dbReference type="Proteomes" id="UP001243212">
    <property type="component" value="Unassembled WGS sequence"/>
</dbReference>
<evidence type="ECO:0000256" key="3">
    <source>
        <dbReference type="ARBA" id="ARBA00022448"/>
    </source>
</evidence>
<feature type="transmembrane region" description="Helical" evidence="8">
    <location>
        <begin position="269"/>
        <end position="288"/>
    </location>
</feature>
<evidence type="ECO:0000313" key="10">
    <source>
        <dbReference type="Proteomes" id="UP001243212"/>
    </source>
</evidence>
<comment type="similarity">
    <text evidence="2">Belongs to the binding-protein-dependent transport system permease family. FecCD subfamily.</text>
</comment>
<dbReference type="CDD" id="cd06550">
    <property type="entry name" value="TM_ABC_iron-siderophores_like"/>
    <property type="match status" value="1"/>
</dbReference>
<keyword evidence="4" id="KW-1003">Cell membrane</keyword>
<gene>
    <name evidence="9" type="ORF">J2S70_001056</name>
</gene>
<feature type="transmembrane region" description="Helical" evidence="8">
    <location>
        <begin position="60"/>
        <end position="78"/>
    </location>
</feature>
<keyword evidence="3" id="KW-0813">Transport</keyword>
<feature type="transmembrane region" description="Helical" evidence="8">
    <location>
        <begin position="157"/>
        <end position="174"/>
    </location>
</feature>
<evidence type="ECO:0000256" key="8">
    <source>
        <dbReference type="SAM" id="Phobius"/>
    </source>
</evidence>
<comment type="caution">
    <text evidence="9">The sequence shown here is derived from an EMBL/GenBank/DDBJ whole genome shotgun (WGS) entry which is preliminary data.</text>
</comment>
<proteinExistence type="inferred from homology"/>
<protein>
    <submittedName>
        <fullName evidence="9">Iron complex transport system permease protein</fullName>
    </submittedName>
</protein>
<evidence type="ECO:0000256" key="1">
    <source>
        <dbReference type="ARBA" id="ARBA00004651"/>
    </source>
</evidence>
<dbReference type="EMBL" id="JAUSQX010000001">
    <property type="protein sequence ID" value="MDP9806474.1"/>
    <property type="molecule type" value="Genomic_DNA"/>
</dbReference>
<dbReference type="InterPro" id="IPR037294">
    <property type="entry name" value="ABC_BtuC-like"/>
</dbReference>
<dbReference type="InterPro" id="IPR000522">
    <property type="entry name" value="ABC_transptr_permease_BtuC"/>
</dbReference>
<sequence>MSIIDILLGRASADDMQILLASRLPRTLAIMLSGAAMAVAGLVLQLLVRNRFVEPSTTGVTESAGLGILVVTIFHPTLSLPAKMAVAVVFALLGTVVLTAVIRTLPYRDIIVVPLIGLILSGVIGAGATFLAWEFSLHGTLNAWMTGDFSGIIRGRYELLWIVAVVAALAYLYADRFTVAGLGEDLARNLGLNFRSVQAAGLTIVAVVTGITTVVAGPLPFLGLVVPNLVSMIQGDYIRRSLPLVALVGAAFVLLADIIGRLLIYPSEVPVGVVMGVLGAGIFLAILLRRVK</sequence>
<evidence type="ECO:0000313" key="9">
    <source>
        <dbReference type="EMBL" id="MDP9806474.1"/>
    </source>
</evidence>
<feature type="transmembrane region" description="Helical" evidence="8">
    <location>
        <begin position="28"/>
        <end position="48"/>
    </location>
</feature>
<dbReference type="Gene3D" id="1.10.3470.10">
    <property type="entry name" value="ABC transporter involved in vitamin B12 uptake, BtuC"/>
    <property type="match status" value="1"/>
</dbReference>
<keyword evidence="5 8" id="KW-0812">Transmembrane</keyword>
<evidence type="ECO:0000256" key="2">
    <source>
        <dbReference type="ARBA" id="ARBA00007935"/>
    </source>
</evidence>
<organism evidence="9 10">
    <name type="scientific">Trueperella bonasi</name>
    <dbReference type="NCBI Taxonomy" id="312286"/>
    <lineage>
        <taxon>Bacteria</taxon>
        <taxon>Bacillati</taxon>
        <taxon>Actinomycetota</taxon>
        <taxon>Actinomycetes</taxon>
        <taxon>Actinomycetales</taxon>
        <taxon>Actinomycetaceae</taxon>
        <taxon>Trueperella</taxon>
    </lineage>
</organism>
<feature type="transmembrane region" description="Helical" evidence="8">
    <location>
        <begin position="199"/>
        <end position="230"/>
    </location>
</feature>
<evidence type="ECO:0000256" key="4">
    <source>
        <dbReference type="ARBA" id="ARBA00022475"/>
    </source>
</evidence>
<dbReference type="PANTHER" id="PTHR30472">
    <property type="entry name" value="FERRIC ENTEROBACTIN TRANSPORT SYSTEM PERMEASE PROTEIN"/>
    <property type="match status" value="1"/>
</dbReference>
<comment type="subcellular location">
    <subcellularLocation>
        <location evidence="1">Cell membrane</location>
        <topology evidence="1">Multi-pass membrane protein</topology>
    </subcellularLocation>
</comment>
<dbReference type="SUPFAM" id="SSF81345">
    <property type="entry name" value="ABC transporter involved in vitamin B12 uptake, BtuC"/>
    <property type="match status" value="1"/>
</dbReference>
<feature type="transmembrane region" description="Helical" evidence="8">
    <location>
        <begin position="85"/>
        <end position="105"/>
    </location>
</feature>
<dbReference type="PANTHER" id="PTHR30472:SF27">
    <property type="entry name" value="PETROBACTIN IMPORT SYSTEM PERMEASE PROTEIN YCLN"/>
    <property type="match status" value="1"/>
</dbReference>
<keyword evidence="10" id="KW-1185">Reference proteome</keyword>
<evidence type="ECO:0000256" key="5">
    <source>
        <dbReference type="ARBA" id="ARBA00022692"/>
    </source>
</evidence>
<dbReference type="Pfam" id="PF01032">
    <property type="entry name" value="FecCD"/>
    <property type="match status" value="1"/>
</dbReference>
<feature type="transmembrane region" description="Helical" evidence="8">
    <location>
        <begin position="111"/>
        <end position="136"/>
    </location>
</feature>
<keyword evidence="7 8" id="KW-0472">Membrane</keyword>
<name>A0ABT9NGK2_9ACTO</name>
<reference evidence="9 10" key="1">
    <citation type="submission" date="2023-07" db="EMBL/GenBank/DDBJ databases">
        <title>Sequencing the genomes of 1000 actinobacteria strains.</title>
        <authorList>
            <person name="Klenk H.-P."/>
        </authorList>
    </citation>
    <scope>NUCLEOTIDE SEQUENCE [LARGE SCALE GENOMIC DNA]</scope>
    <source>
        <strain evidence="9 10">DSM 17163</strain>
    </source>
</reference>
<evidence type="ECO:0000256" key="7">
    <source>
        <dbReference type="ARBA" id="ARBA00023136"/>
    </source>
</evidence>
<feature type="transmembrane region" description="Helical" evidence="8">
    <location>
        <begin position="242"/>
        <end position="263"/>
    </location>
</feature>